<dbReference type="Pfam" id="PF02653">
    <property type="entry name" value="BPD_transp_2"/>
    <property type="match status" value="1"/>
</dbReference>
<name>A0A7C4NNC3_9CREN</name>
<dbReference type="InterPro" id="IPR037294">
    <property type="entry name" value="ABC_BtuC-like"/>
</dbReference>
<feature type="transmembrane region" description="Helical" evidence="6">
    <location>
        <begin position="86"/>
        <end position="107"/>
    </location>
</feature>
<feature type="transmembrane region" description="Helical" evidence="6">
    <location>
        <begin position="31"/>
        <end position="52"/>
    </location>
</feature>
<evidence type="ECO:0000313" key="7">
    <source>
        <dbReference type="EMBL" id="HGQ35181.1"/>
    </source>
</evidence>
<evidence type="ECO:0000256" key="6">
    <source>
        <dbReference type="SAM" id="Phobius"/>
    </source>
</evidence>
<sequence length="296" mass="32897">MIFVEEVFDPFYLFLLLTAIGDIVVERSGVLNLGIDGFIVFSIAFSYTATIAYNSTTALLLVILCGLLIASVLSFFINFLHSSHVLTGLVLNMIFYGLSAVIGDIGLDIAAERRIPRTLTSPLPLRWYYVVLITIAVSVITWFLLYKTRIGTSIRACGFNPRAADHLGVKVWRTRYLALVIGYVLIALGGYTYTLFYKKSWSTYIGIGYGFLALALAMSSLWHPLIVIAPVAIFSYLLRSLYVFQLEYGISQHILSMIPYIAAIAFVTTITASPLGKRLAIPKALGEIYFREERAA</sequence>
<organism evidence="8">
    <name type="scientific">Ignisphaera aggregans</name>
    <dbReference type="NCBI Taxonomy" id="334771"/>
    <lineage>
        <taxon>Archaea</taxon>
        <taxon>Thermoproteota</taxon>
        <taxon>Thermoprotei</taxon>
        <taxon>Desulfurococcales</taxon>
        <taxon>Desulfurococcaceae</taxon>
        <taxon>Ignisphaera</taxon>
    </lineage>
</organism>
<feature type="transmembrane region" description="Helical" evidence="6">
    <location>
        <begin position="257"/>
        <end position="275"/>
    </location>
</feature>
<keyword evidence="5 6" id="KW-0472">Membrane</keyword>
<dbReference type="Gene3D" id="1.10.3470.10">
    <property type="entry name" value="ABC transporter involved in vitamin B12 uptake, BtuC"/>
    <property type="match status" value="1"/>
</dbReference>
<evidence type="ECO:0000256" key="3">
    <source>
        <dbReference type="ARBA" id="ARBA00022692"/>
    </source>
</evidence>
<evidence type="ECO:0000313" key="8">
    <source>
        <dbReference type="EMBL" id="HGQ65007.1"/>
    </source>
</evidence>
<dbReference type="PANTHER" id="PTHR43370">
    <property type="entry name" value="SUGAR ABC TRANSPORTER INTEGRAL MEMBRANE PROTEIN-RELATED"/>
    <property type="match status" value="1"/>
</dbReference>
<gene>
    <name evidence="8" type="ORF">ENU08_07170</name>
    <name evidence="7" type="ORF">ENU41_00680</name>
</gene>
<accession>A0A7C4NNC3</accession>
<feature type="transmembrane region" description="Helical" evidence="6">
    <location>
        <begin position="127"/>
        <end position="145"/>
    </location>
</feature>
<evidence type="ECO:0000256" key="4">
    <source>
        <dbReference type="ARBA" id="ARBA00022989"/>
    </source>
</evidence>
<protein>
    <submittedName>
        <fullName evidence="8">ABC transporter permease</fullName>
    </submittedName>
</protein>
<evidence type="ECO:0000256" key="2">
    <source>
        <dbReference type="ARBA" id="ARBA00022475"/>
    </source>
</evidence>
<feature type="transmembrane region" description="Helical" evidence="6">
    <location>
        <begin position="209"/>
        <end position="237"/>
    </location>
</feature>
<reference evidence="8" key="1">
    <citation type="journal article" date="2020" name="mSystems">
        <title>Genome- and Community-Level Interaction Insights into Carbon Utilization and Element Cycling Functions of Hydrothermarchaeota in Hydrothermal Sediment.</title>
        <authorList>
            <person name="Zhou Z."/>
            <person name="Liu Y."/>
            <person name="Xu W."/>
            <person name="Pan J."/>
            <person name="Luo Z.H."/>
            <person name="Li M."/>
        </authorList>
    </citation>
    <scope>NUCLEOTIDE SEQUENCE [LARGE SCALE GENOMIC DNA]</scope>
    <source>
        <strain evidence="8">SpSt-637</strain>
        <strain evidence="7">SpSt-667</strain>
    </source>
</reference>
<comment type="caution">
    <text evidence="8">The sequence shown here is derived from an EMBL/GenBank/DDBJ whole genome shotgun (WGS) entry which is preliminary data.</text>
</comment>
<evidence type="ECO:0000256" key="1">
    <source>
        <dbReference type="ARBA" id="ARBA00004651"/>
    </source>
</evidence>
<dbReference type="GO" id="GO:0022857">
    <property type="term" value="F:transmembrane transporter activity"/>
    <property type="evidence" value="ECO:0007669"/>
    <property type="project" value="InterPro"/>
</dbReference>
<feature type="transmembrane region" description="Helical" evidence="6">
    <location>
        <begin position="7"/>
        <end position="25"/>
    </location>
</feature>
<dbReference type="AlphaFoldDB" id="A0A7C4NNC3"/>
<proteinExistence type="predicted"/>
<feature type="transmembrane region" description="Helical" evidence="6">
    <location>
        <begin position="59"/>
        <end position="80"/>
    </location>
</feature>
<keyword evidence="2" id="KW-1003">Cell membrane</keyword>
<dbReference type="InterPro" id="IPR001851">
    <property type="entry name" value="ABC_transp_permease"/>
</dbReference>
<evidence type="ECO:0000256" key="5">
    <source>
        <dbReference type="ARBA" id="ARBA00023136"/>
    </source>
</evidence>
<dbReference type="PANTHER" id="PTHR43370:SF1">
    <property type="entry name" value="GUANOSINE ABC TRANSPORTER PERMEASE PROTEIN NUPQ"/>
    <property type="match status" value="1"/>
</dbReference>
<dbReference type="GO" id="GO:0005886">
    <property type="term" value="C:plasma membrane"/>
    <property type="evidence" value="ECO:0007669"/>
    <property type="project" value="UniProtKB-SubCell"/>
</dbReference>
<keyword evidence="4 6" id="KW-1133">Transmembrane helix</keyword>
<feature type="transmembrane region" description="Helical" evidence="6">
    <location>
        <begin position="176"/>
        <end position="197"/>
    </location>
</feature>
<dbReference type="EMBL" id="DTBD01000066">
    <property type="protein sequence ID" value="HGQ65007.1"/>
    <property type="molecule type" value="Genomic_DNA"/>
</dbReference>
<dbReference type="CDD" id="cd06580">
    <property type="entry name" value="TM_PBP1_transp_TpRbsC_like"/>
    <property type="match status" value="1"/>
</dbReference>
<keyword evidence="3 6" id="KW-0812">Transmembrane</keyword>
<comment type="subcellular location">
    <subcellularLocation>
        <location evidence="1">Cell membrane</location>
        <topology evidence="1">Multi-pass membrane protein</topology>
    </subcellularLocation>
</comment>
<dbReference type="EMBL" id="DTCK01000008">
    <property type="protein sequence ID" value="HGQ35181.1"/>
    <property type="molecule type" value="Genomic_DNA"/>
</dbReference>